<dbReference type="AlphaFoldDB" id="A0A6L2N1G1"/>
<dbReference type="Pfam" id="PF14223">
    <property type="entry name" value="Retrotran_gag_2"/>
    <property type="match status" value="1"/>
</dbReference>
<keyword evidence="2" id="KW-0548">Nucleotidyltransferase</keyword>
<feature type="compositionally biased region" description="Basic and acidic residues" evidence="1">
    <location>
        <begin position="115"/>
        <end position="125"/>
    </location>
</feature>
<dbReference type="GO" id="GO:0003964">
    <property type="term" value="F:RNA-directed DNA polymerase activity"/>
    <property type="evidence" value="ECO:0007669"/>
    <property type="project" value="UniProtKB-KW"/>
</dbReference>
<keyword evidence="2" id="KW-0695">RNA-directed DNA polymerase</keyword>
<reference evidence="2" key="1">
    <citation type="journal article" date="2019" name="Sci. Rep.">
        <title>Draft genome of Tanacetum cinerariifolium, the natural source of mosquito coil.</title>
        <authorList>
            <person name="Yamashiro T."/>
            <person name="Shiraishi A."/>
            <person name="Satake H."/>
            <person name="Nakayama K."/>
        </authorList>
    </citation>
    <scope>NUCLEOTIDE SEQUENCE</scope>
</reference>
<dbReference type="PANTHER" id="PTHR35317">
    <property type="entry name" value="OS04G0629600 PROTEIN"/>
    <property type="match status" value="1"/>
</dbReference>
<dbReference type="PANTHER" id="PTHR35317:SF23">
    <property type="entry name" value="OS04G0629600 PROTEIN"/>
    <property type="match status" value="1"/>
</dbReference>
<accession>A0A6L2N1G1</accession>
<evidence type="ECO:0000256" key="1">
    <source>
        <dbReference type="SAM" id="MobiDB-lite"/>
    </source>
</evidence>
<keyword evidence="2" id="KW-0808">Transferase</keyword>
<name>A0A6L2N1G1_TANCI</name>
<organism evidence="2">
    <name type="scientific">Tanacetum cinerariifolium</name>
    <name type="common">Dalmatian daisy</name>
    <name type="synonym">Chrysanthemum cinerariifolium</name>
    <dbReference type="NCBI Taxonomy" id="118510"/>
    <lineage>
        <taxon>Eukaryota</taxon>
        <taxon>Viridiplantae</taxon>
        <taxon>Streptophyta</taxon>
        <taxon>Embryophyta</taxon>
        <taxon>Tracheophyta</taxon>
        <taxon>Spermatophyta</taxon>
        <taxon>Magnoliopsida</taxon>
        <taxon>eudicotyledons</taxon>
        <taxon>Gunneridae</taxon>
        <taxon>Pentapetalae</taxon>
        <taxon>asterids</taxon>
        <taxon>campanulids</taxon>
        <taxon>Asterales</taxon>
        <taxon>Asteraceae</taxon>
        <taxon>Asteroideae</taxon>
        <taxon>Anthemideae</taxon>
        <taxon>Anthemidinae</taxon>
        <taxon>Tanacetum</taxon>
    </lineage>
</organism>
<sequence length="489" mass="56342">MEDEFYGLTVKGNNLKIYIRRFQELAILCPNMVPNTEKLMKAFIRGLPQSIEGNITASKPQTLEEATNITQRLMDQILKYNYVQETNDHKRKFKDRRNIINNNNYPNNCKNNNRNNDHHQHQNGRHETFGTYGNCRYNGPHPLCRKCTLHHTGPSTIKCQNCNKKFKIQQYLQNEHYALWEVIEFGDSYKAPPEETGKGLASESSARKKGMTLAITIEDMQKKRNDVKTRTTLLLALPDEHELRFSEYKTAKELWEAILKTFGGNEATKKTKKNQLKLQYGNFKAEGSETLEQTFNRFQAIMSHLEFIDVEIKQDDLNQKFLTSLAPEWLMYTIVWRNKDDLDTMSLDDVYNHLKVYEPEDQKKGISIITALGAKPTPCPGVGSMLNSQFLDFSSQASMTPEQQVFFNLNKPLLLHFNKISKTDTSASTGGSNSSSQFSEFMSHELRLKRKAAEKAFEASKDKDRTITRLEELRFLALSTKDLSPDDAY</sequence>
<dbReference type="EMBL" id="BKCJ010007661">
    <property type="protein sequence ID" value="GEU78384.1"/>
    <property type="molecule type" value="Genomic_DNA"/>
</dbReference>
<protein>
    <submittedName>
        <fullName evidence="2">Reverse transcriptase domain-containing protein</fullName>
    </submittedName>
</protein>
<feature type="region of interest" description="Disordered" evidence="1">
    <location>
        <begin position="101"/>
        <end position="125"/>
    </location>
</feature>
<gene>
    <name evidence="2" type="ORF">Tci_050362</name>
</gene>
<proteinExistence type="predicted"/>
<comment type="caution">
    <text evidence="2">The sequence shown here is derived from an EMBL/GenBank/DDBJ whole genome shotgun (WGS) entry which is preliminary data.</text>
</comment>
<evidence type="ECO:0000313" key="2">
    <source>
        <dbReference type="EMBL" id="GEU78384.1"/>
    </source>
</evidence>
<feature type="compositionally biased region" description="Low complexity" evidence="1">
    <location>
        <begin position="101"/>
        <end position="114"/>
    </location>
</feature>